<dbReference type="SUPFAM" id="SSF103481">
    <property type="entry name" value="Multidrug resistance efflux transporter EmrE"/>
    <property type="match status" value="1"/>
</dbReference>
<keyword evidence="3" id="KW-1185">Reference proteome</keyword>
<keyword evidence="1" id="KW-0812">Transmembrane</keyword>
<dbReference type="InterPro" id="IPR039632">
    <property type="entry name" value="TMEM42"/>
</dbReference>
<evidence type="ECO:0000313" key="2">
    <source>
        <dbReference type="EMBL" id="OXU23964.1"/>
    </source>
</evidence>
<evidence type="ECO:0000256" key="1">
    <source>
        <dbReference type="SAM" id="Phobius"/>
    </source>
</evidence>
<protein>
    <recommendedName>
        <fullName evidence="4">EamA domain-containing protein</fullName>
    </recommendedName>
</protein>
<organism evidence="2 3">
    <name type="scientific">Trichomalopsis sarcophagae</name>
    <dbReference type="NCBI Taxonomy" id="543379"/>
    <lineage>
        <taxon>Eukaryota</taxon>
        <taxon>Metazoa</taxon>
        <taxon>Ecdysozoa</taxon>
        <taxon>Arthropoda</taxon>
        <taxon>Hexapoda</taxon>
        <taxon>Insecta</taxon>
        <taxon>Pterygota</taxon>
        <taxon>Neoptera</taxon>
        <taxon>Endopterygota</taxon>
        <taxon>Hymenoptera</taxon>
        <taxon>Apocrita</taxon>
        <taxon>Proctotrupomorpha</taxon>
        <taxon>Chalcidoidea</taxon>
        <taxon>Pteromalidae</taxon>
        <taxon>Pteromalinae</taxon>
        <taxon>Trichomalopsis</taxon>
    </lineage>
</organism>
<gene>
    <name evidence="2" type="ORF">TSAR_012756</name>
</gene>
<evidence type="ECO:0000313" key="3">
    <source>
        <dbReference type="Proteomes" id="UP000215335"/>
    </source>
</evidence>
<name>A0A232EZU8_9HYME</name>
<keyword evidence="1" id="KW-0472">Membrane</keyword>
<dbReference type="EMBL" id="NNAY01001442">
    <property type="protein sequence ID" value="OXU23964.1"/>
    <property type="molecule type" value="Genomic_DNA"/>
</dbReference>
<accession>A0A232EZU8</accession>
<comment type="caution">
    <text evidence="2">The sequence shown here is derived from an EMBL/GenBank/DDBJ whole genome shotgun (WGS) entry which is preliminary data.</text>
</comment>
<sequence>MATTKTESTMHLAVVSGLFATSGGILGKLAGFYDMSDFWSLMAKVILLLAMVTSNTIGCTLFVKALAGSGSSLPATVASSTVNYFCSALVGQLVFGESTSLRWWCGTSIVLLGLLLICYSPVSSEQRRQKEERKRQ</sequence>
<dbReference type="Proteomes" id="UP000215335">
    <property type="component" value="Unassembled WGS sequence"/>
</dbReference>
<dbReference type="InterPro" id="IPR037185">
    <property type="entry name" value="EmrE-like"/>
</dbReference>
<keyword evidence="1" id="KW-1133">Transmembrane helix</keyword>
<feature type="transmembrane region" description="Helical" evidence="1">
    <location>
        <begin position="12"/>
        <end position="33"/>
    </location>
</feature>
<dbReference type="PANTHER" id="PTHR31965">
    <property type="entry name" value="TRANSMEMBRANE PROTEIN 42"/>
    <property type="match status" value="1"/>
</dbReference>
<feature type="transmembrane region" description="Helical" evidence="1">
    <location>
        <begin position="101"/>
        <end position="122"/>
    </location>
</feature>
<dbReference type="PANTHER" id="PTHR31965:SF1">
    <property type="entry name" value="TRANSMEMBRANE PROTEIN 42"/>
    <property type="match status" value="1"/>
</dbReference>
<proteinExistence type="predicted"/>
<evidence type="ECO:0008006" key="4">
    <source>
        <dbReference type="Google" id="ProtNLM"/>
    </source>
</evidence>
<dbReference type="STRING" id="543379.A0A232EZU8"/>
<reference evidence="2 3" key="1">
    <citation type="journal article" date="2017" name="Curr. Biol.">
        <title>The Evolution of Venom by Co-option of Single-Copy Genes.</title>
        <authorList>
            <person name="Martinson E.O."/>
            <person name="Mrinalini"/>
            <person name="Kelkar Y.D."/>
            <person name="Chang C.H."/>
            <person name="Werren J.H."/>
        </authorList>
    </citation>
    <scope>NUCLEOTIDE SEQUENCE [LARGE SCALE GENOMIC DNA]</scope>
    <source>
        <strain evidence="2 3">Alberta</strain>
        <tissue evidence="2">Whole body</tissue>
    </source>
</reference>
<dbReference type="AlphaFoldDB" id="A0A232EZU8"/>
<feature type="transmembrane region" description="Helical" evidence="1">
    <location>
        <begin position="45"/>
        <end position="63"/>
    </location>
</feature>
<dbReference type="OrthoDB" id="5854584at2759"/>